<dbReference type="EMBL" id="CAESAL010000054">
    <property type="protein sequence ID" value="CAB4344477.1"/>
    <property type="molecule type" value="Genomic_DNA"/>
</dbReference>
<evidence type="ECO:0000259" key="5">
    <source>
        <dbReference type="Pfam" id="PF00884"/>
    </source>
</evidence>
<comment type="similarity">
    <text evidence="1">Belongs to the sulfatase family.</text>
</comment>
<dbReference type="InterPro" id="IPR000917">
    <property type="entry name" value="Sulfatase_N"/>
</dbReference>
<dbReference type="GO" id="GO:0004065">
    <property type="term" value="F:arylsulfatase activity"/>
    <property type="evidence" value="ECO:0007669"/>
    <property type="project" value="TreeGrafter"/>
</dbReference>
<reference evidence="6" key="1">
    <citation type="submission" date="2020-05" db="EMBL/GenBank/DDBJ databases">
        <authorList>
            <person name="Chiriac C."/>
            <person name="Salcher M."/>
            <person name="Ghai R."/>
            <person name="Kavagutti S V."/>
        </authorList>
    </citation>
    <scope>NUCLEOTIDE SEQUENCE</scope>
</reference>
<keyword evidence="2" id="KW-0479">Metal-binding</keyword>
<dbReference type="PROSITE" id="PS00149">
    <property type="entry name" value="SULFATASE_2"/>
    <property type="match status" value="1"/>
</dbReference>
<dbReference type="CDD" id="cd16025">
    <property type="entry name" value="PAS_like"/>
    <property type="match status" value="1"/>
</dbReference>
<feature type="domain" description="Sulfatase N-terminal" evidence="5">
    <location>
        <begin position="39"/>
        <end position="455"/>
    </location>
</feature>
<sequence length="769" mass="85280">MSENNTSGTYPGFGGKVGRVFATSESWWPERPVSPENAPNIVIILCDDLGYADTSPYGSEIATPNIERLANSGIQYTNYHSTPMCSPTRAALLTGMNPHAAGVGTVAHADPGFPGYAMELADDVITLPETLRANGYATYMVGKWHLAKDSDQSDAGPRHSWPCQRGFDRFYGFLDGFTNLHQPHRLVRDNTPVETDTYPDGYYFTDDITDEAIAMIKAGKASAPDQPFFLYVAHGAIHAPLHAKAADIAAQKGNYAQGWDELRLRRFARQKELNVFGDDVVLAPRNTEANNDVEPWDELSEDQKKLYARYMEVFAAMVTNVDDNTGRLLDTLDEMGELDNTIVIFTSDNGASREGEMVGTSAYMAHVGHEGDDIETDLSRIDLIGGPQTSPHYPRGWAMAGNTPFRLYKINTHAGGHSVPFLVSWKAGGFNGGTLRHQYSHVSDIFPTLLDILGIETLTQRNGNSVKPITGSSMTPTLASADAPDQRTEAVYEMIGHRGFYRDGWEVVTLHQPMTPFDDREWELYNLAVDRTELNNLAESEPEKLAELITAWDEAAWDGQIYPLDEGIGLKYVLRPPRTAVFEEPLSIWPGTPTLERWRSLMLIWLRSFRIEAPITVHEGSIGTIASHGDQSGGYGLYVIEGQRPVLVHHTGRGDLAIVTGPELSPGDHLLECSFEAIGSRTWKLSLTVDGVMVDDHPEVQMLFAMSPFEGITVGRDPRSPVWWERYVTHGSFHWTGTQGPVRWIPGEKDPDQPEDLIGLLRMLGEKFE</sequence>
<dbReference type="Gene3D" id="3.40.720.10">
    <property type="entry name" value="Alkaline Phosphatase, subunit A"/>
    <property type="match status" value="1"/>
</dbReference>
<evidence type="ECO:0000256" key="1">
    <source>
        <dbReference type="ARBA" id="ARBA00008779"/>
    </source>
</evidence>
<dbReference type="PANTHER" id="PTHR42693:SF33">
    <property type="entry name" value="ARYLSULFATASE"/>
    <property type="match status" value="1"/>
</dbReference>
<evidence type="ECO:0000256" key="2">
    <source>
        <dbReference type="ARBA" id="ARBA00022723"/>
    </source>
</evidence>
<dbReference type="InterPro" id="IPR050738">
    <property type="entry name" value="Sulfatase"/>
</dbReference>
<dbReference type="GO" id="GO:0046872">
    <property type="term" value="F:metal ion binding"/>
    <property type="evidence" value="ECO:0007669"/>
    <property type="project" value="UniProtKB-KW"/>
</dbReference>
<dbReference type="Pfam" id="PF00884">
    <property type="entry name" value="Sulfatase"/>
    <property type="match status" value="1"/>
</dbReference>
<keyword evidence="4" id="KW-0106">Calcium</keyword>
<name>A0A6J5ZUE8_9ZZZZ</name>
<dbReference type="PANTHER" id="PTHR42693">
    <property type="entry name" value="ARYLSULFATASE FAMILY MEMBER"/>
    <property type="match status" value="1"/>
</dbReference>
<keyword evidence="3" id="KW-0378">Hydrolase</keyword>
<proteinExistence type="inferred from homology"/>
<accession>A0A6J5ZUE8</accession>
<evidence type="ECO:0000313" key="6">
    <source>
        <dbReference type="EMBL" id="CAB4344477.1"/>
    </source>
</evidence>
<dbReference type="PROSITE" id="PS00523">
    <property type="entry name" value="SULFATASE_1"/>
    <property type="match status" value="1"/>
</dbReference>
<dbReference type="InterPro" id="IPR017850">
    <property type="entry name" value="Alkaline_phosphatase_core_sf"/>
</dbReference>
<dbReference type="InterPro" id="IPR024607">
    <property type="entry name" value="Sulfatase_CS"/>
</dbReference>
<protein>
    <submittedName>
        <fullName evidence="6">Unannotated protein</fullName>
    </submittedName>
</protein>
<evidence type="ECO:0000256" key="4">
    <source>
        <dbReference type="ARBA" id="ARBA00022837"/>
    </source>
</evidence>
<evidence type="ECO:0000256" key="3">
    <source>
        <dbReference type="ARBA" id="ARBA00022801"/>
    </source>
</evidence>
<organism evidence="6">
    <name type="scientific">freshwater metagenome</name>
    <dbReference type="NCBI Taxonomy" id="449393"/>
    <lineage>
        <taxon>unclassified sequences</taxon>
        <taxon>metagenomes</taxon>
        <taxon>ecological metagenomes</taxon>
    </lineage>
</organism>
<gene>
    <name evidence="6" type="ORF">UFOPK3331_01369</name>
</gene>
<dbReference type="AlphaFoldDB" id="A0A6J5ZUE8"/>
<dbReference type="SUPFAM" id="SSF53649">
    <property type="entry name" value="Alkaline phosphatase-like"/>
    <property type="match status" value="1"/>
</dbReference>
<dbReference type="Gene3D" id="3.30.1120.10">
    <property type="match status" value="1"/>
</dbReference>